<dbReference type="AlphaFoldDB" id="A0A1I1EZ83"/>
<name>A0A1I1EZ83_9SPHI</name>
<dbReference type="Gene3D" id="3.10.450.50">
    <property type="match status" value="2"/>
</dbReference>
<evidence type="ECO:0000313" key="1">
    <source>
        <dbReference type="EMBL" id="SFB92509.1"/>
    </source>
</evidence>
<sequence length="287" mass="32689">MVYMLRFSILGCLLTLFIPSSAQLLGKVGSLLAADRTAARLSATVGPHAALLSVVDENTIFFVPSPVEARSYLNNRPNIPDVLTWKPTFAAVAKSMEWGVTAGPMSFQRVGAVKRYGEYLAVWRRDRKGNWKIDLRATVEHHGRKEEPDLQYIEPDDKDYTRFRTKERIQQRKEIVLQNDQLLSAVLKSNAEVAYGEFVAEDARFYFPWHTPIVGKKNILAFVDKQDIAIEAESLVASRSYSGELAYSYGTAKVATATDQIMCNYVRIWQLQPDFQWRVVIEMLFER</sequence>
<organism evidence="1 2">
    <name type="scientific">Parapedobacter composti</name>
    <dbReference type="NCBI Taxonomy" id="623281"/>
    <lineage>
        <taxon>Bacteria</taxon>
        <taxon>Pseudomonadati</taxon>
        <taxon>Bacteroidota</taxon>
        <taxon>Sphingobacteriia</taxon>
        <taxon>Sphingobacteriales</taxon>
        <taxon>Sphingobacteriaceae</taxon>
        <taxon>Parapedobacter</taxon>
    </lineage>
</organism>
<dbReference type="RefSeq" id="WP_090971287.1">
    <property type="nucleotide sequence ID" value="NZ_FOLL01000002.1"/>
</dbReference>
<dbReference type="OrthoDB" id="1119084at2"/>
<reference evidence="1 2" key="1">
    <citation type="submission" date="2016-10" db="EMBL/GenBank/DDBJ databases">
        <authorList>
            <person name="de Groot N.N."/>
        </authorList>
    </citation>
    <scope>NUCLEOTIDE SEQUENCE [LARGE SCALE GENOMIC DNA]</scope>
    <source>
        <strain evidence="1 2">DSM 22900</strain>
    </source>
</reference>
<keyword evidence="2" id="KW-1185">Reference proteome</keyword>
<dbReference type="SUPFAM" id="SSF54427">
    <property type="entry name" value="NTF2-like"/>
    <property type="match status" value="1"/>
</dbReference>
<evidence type="ECO:0008006" key="3">
    <source>
        <dbReference type="Google" id="ProtNLM"/>
    </source>
</evidence>
<proteinExistence type="predicted"/>
<gene>
    <name evidence="1" type="ORF">SAMN05421747_102142</name>
</gene>
<protein>
    <recommendedName>
        <fullName evidence="3">DUF4440 domain-containing protein</fullName>
    </recommendedName>
</protein>
<evidence type="ECO:0000313" key="2">
    <source>
        <dbReference type="Proteomes" id="UP000199577"/>
    </source>
</evidence>
<accession>A0A1I1EZ83</accession>
<dbReference type="EMBL" id="FOLL01000002">
    <property type="protein sequence ID" value="SFB92509.1"/>
    <property type="molecule type" value="Genomic_DNA"/>
</dbReference>
<dbReference type="InterPro" id="IPR032710">
    <property type="entry name" value="NTF2-like_dom_sf"/>
</dbReference>
<dbReference type="STRING" id="623281.SAMN05421747_102142"/>
<dbReference type="Proteomes" id="UP000199577">
    <property type="component" value="Unassembled WGS sequence"/>
</dbReference>